<dbReference type="PANTHER" id="PTHR11236">
    <property type="entry name" value="AMINOBENZOATE/ANTHRANILATE SYNTHASE"/>
    <property type="match status" value="1"/>
</dbReference>
<evidence type="ECO:0000313" key="2">
    <source>
        <dbReference type="EMBL" id="SKA73315.1"/>
    </source>
</evidence>
<proteinExistence type="predicted"/>
<dbReference type="AlphaFoldDB" id="A0A1T4W8I6"/>
<organism evidence="2 3">
    <name type="scientific">Desulfobaculum bizertense DSM 18034</name>
    <dbReference type="NCBI Taxonomy" id="1121442"/>
    <lineage>
        <taxon>Bacteria</taxon>
        <taxon>Pseudomonadati</taxon>
        <taxon>Thermodesulfobacteriota</taxon>
        <taxon>Desulfovibrionia</taxon>
        <taxon>Desulfovibrionales</taxon>
        <taxon>Desulfovibrionaceae</taxon>
        <taxon>Desulfobaculum</taxon>
    </lineage>
</organism>
<dbReference type="InterPro" id="IPR015890">
    <property type="entry name" value="Chorismate_C"/>
</dbReference>
<gene>
    <name evidence="2" type="ORF">SAMN02745702_01841</name>
</gene>
<evidence type="ECO:0000313" key="3">
    <source>
        <dbReference type="Proteomes" id="UP000189733"/>
    </source>
</evidence>
<dbReference type="InterPro" id="IPR019999">
    <property type="entry name" value="Anth_synth_I-like"/>
</dbReference>
<reference evidence="2 3" key="1">
    <citation type="submission" date="2017-02" db="EMBL/GenBank/DDBJ databases">
        <authorList>
            <person name="Peterson S.W."/>
        </authorList>
    </citation>
    <scope>NUCLEOTIDE SEQUENCE [LARGE SCALE GENOMIC DNA]</scope>
    <source>
        <strain evidence="2 3">DSM 18034</strain>
    </source>
</reference>
<dbReference type="InterPro" id="IPR005801">
    <property type="entry name" value="ADC_synthase"/>
</dbReference>
<dbReference type="RefSeq" id="WP_078685122.1">
    <property type="nucleotide sequence ID" value="NZ_FUYA01000005.1"/>
</dbReference>
<evidence type="ECO:0000259" key="1">
    <source>
        <dbReference type="Pfam" id="PF00425"/>
    </source>
</evidence>
<dbReference type="STRING" id="1121442.SAMN02745702_01841"/>
<dbReference type="PANTHER" id="PTHR11236:SF9">
    <property type="entry name" value="ANTHRANILATE SYNTHASE COMPONENT 1"/>
    <property type="match status" value="1"/>
</dbReference>
<keyword evidence="3" id="KW-1185">Reference proteome</keyword>
<dbReference type="SUPFAM" id="SSF56322">
    <property type="entry name" value="ADC synthase"/>
    <property type="match status" value="1"/>
</dbReference>
<sequence>MNTPVRISHVSHEDFVRFAAWLVRERQADAFLSHPEPKHGETCWVGVDVCAECPLPQGTPRESVSAFLFDTPGTALGCVPYEFGLPQWDIKSTKPQAAPDGCFRKYRLLVVYDCVTGELCAEGDEVLARELLEKGDWRHVSPPDAVCCAKDLEASMGATAYENGVRETLERIKAGQVYQLCLSSAYETVLDACDPVSLFFALWQECPAQYYAYFHLGEERVISSSPERFLSVRDGNVLSQPIKGTLAFEEYSPELDRLVTDSPKESAELSMIVDLIRNDISANCEYGSVQVDGHKSTFVVDSLIQMYSNVRGRLRPDRSCWDLFYDAFPGGSVTGCPKRSAMHCIEELEPHSRGVYCGSMVLIRDKKTMESSIIIRTALYNTQSNRFVFHAGSGIVVASEPEAEHQETLAKAEKFFQVVQE</sequence>
<dbReference type="GO" id="GO:0000162">
    <property type="term" value="P:L-tryptophan biosynthetic process"/>
    <property type="evidence" value="ECO:0007669"/>
    <property type="project" value="TreeGrafter"/>
</dbReference>
<protein>
    <submittedName>
        <fullName evidence="2">Para-aminobenzoate synthetase component 1</fullName>
    </submittedName>
</protein>
<accession>A0A1T4W8I6</accession>
<name>A0A1T4W8I6_9BACT</name>
<feature type="domain" description="Chorismate-utilising enzyme C-terminal" evidence="1">
    <location>
        <begin position="159"/>
        <end position="411"/>
    </location>
</feature>
<dbReference type="Proteomes" id="UP000189733">
    <property type="component" value="Unassembled WGS sequence"/>
</dbReference>
<dbReference type="EMBL" id="FUYA01000005">
    <property type="protein sequence ID" value="SKA73315.1"/>
    <property type="molecule type" value="Genomic_DNA"/>
</dbReference>
<dbReference type="PRINTS" id="PR00095">
    <property type="entry name" value="ANTSNTHASEI"/>
</dbReference>
<dbReference type="OrthoDB" id="9806579at2"/>
<dbReference type="Gene3D" id="3.60.120.10">
    <property type="entry name" value="Anthranilate synthase"/>
    <property type="match status" value="1"/>
</dbReference>
<dbReference type="Pfam" id="PF00425">
    <property type="entry name" value="Chorismate_bind"/>
    <property type="match status" value="1"/>
</dbReference>